<dbReference type="OrthoDB" id="3265985at2759"/>
<keyword evidence="3" id="KW-1185">Reference proteome</keyword>
<sequence>AGLEQEDEGSIETDIQPQLDVDSLGLYDDPDGGEEVHNNPLLHIEPGPKDSKPGPLPSVVMPHTSQASSMMQIPMLAEYEAPHNP</sequence>
<evidence type="ECO:0000256" key="1">
    <source>
        <dbReference type="SAM" id="MobiDB-lite"/>
    </source>
</evidence>
<dbReference type="EMBL" id="KN825016">
    <property type="protein sequence ID" value="KIK95877.1"/>
    <property type="molecule type" value="Genomic_DNA"/>
</dbReference>
<reference evidence="2 3" key="1">
    <citation type="submission" date="2014-04" db="EMBL/GenBank/DDBJ databases">
        <authorList>
            <consortium name="DOE Joint Genome Institute"/>
            <person name="Kuo A."/>
            <person name="Kohler A."/>
            <person name="Jargeat P."/>
            <person name="Nagy L.G."/>
            <person name="Floudas D."/>
            <person name="Copeland A."/>
            <person name="Barry K.W."/>
            <person name="Cichocki N."/>
            <person name="Veneault-Fourrey C."/>
            <person name="LaButti K."/>
            <person name="Lindquist E.A."/>
            <person name="Lipzen A."/>
            <person name="Lundell T."/>
            <person name="Morin E."/>
            <person name="Murat C."/>
            <person name="Sun H."/>
            <person name="Tunlid A."/>
            <person name="Henrissat B."/>
            <person name="Grigoriev I.V."/>
            <person name="Hibbett D.S."/>
            <person name="Martin F."/>
            <person name="Nordberg H.P."/>
            <person name="Cantor M.N."/>
            <person name="Hua S.X."/>
        </authorList>
    </citation>
    <scope>NUCLEOTIDE SEQUENCE [LARGE SCALE GENOMIC DNA]</scope>
    <source>
        <strain evidence="2 3">Ve08.2h10</strain>
    </source>
</reference>
<dbReference type="HOGENOM" id="CLU_2518704_0_0_1"/>
<feature type="non-terminal residue" evidence="2">
    <location>
        <position position="1"/>
    </location>
</feature>
<reference evidence="3" key="2">
    <citation type="submission" date="2015-01" db="EMBL/GenBank/DDBJ databases">
        <title>Evolutionary Origins and Diversification of the Mycorrhizal Mutualists.</title>
        <authorList>
            <consortium name="DOE Joint Genome Institute"/>
            <consortium name="Mycorrhizal Genomics Consortium"/>
            <person name="Kohler A."/>
            <person name="Kuo A."/>
            <person name="Nagy L.G."/>
            <person name="Floudas D."/>
            <person name="Copeland A."/>
            <person name="Barry K.W."/>
            <person name="Cichocki N."/>
            <person name="Veneault-Fourrey C."/>
            <person name="LaButti K."/>
            <person name="Lindquist E.A."/>
            <person name="Lipzen A."/>
            <person name="Lundell T."/>
            <person name="Morin E."/>
            <person name="Murat C."/>
            <person name="Riley R."/>
            <person name="Ohm R."/>
            <person name="Sun H."/>
            <person name="Tunlid A."/>
            <person name="Henrissat B."/>
            <person name="Grigoriev I.V."/>
            <person name="Hibbett D.S."/>
            <person name="Martin F."/>
        </authorList>
    </citation>
    <scope>NUCLEOTIDE SEQUENCE [LARGE SCALE GENOMIC DNA]</scope>
    <source>
        <strain evidence="3">Ve08.2h10</strain>
    </source>
</reference>
<dbReference type="Proteomes" id="UP000054538">
    <property type="component" value="Unassembled WGS sequence"/>
</dbReference>
<feature type="region of interest" description="Disordered" evidence="1">
    <location>
        <begin position="1"/>
        <end position="67"/>
    </location>
</feature>
<organism evidence="2 3">
    <name type="scientific">Paxillus rubicundulus Ve08.2h10</name>
    <dbReference type="NCBI Taxonomy" id="930991"/>
    <lineage>
        <taxon>Eukaryota</taxon>
        <taxon>Fungi</taxon>
        <taxon>Dikarya</taxon>
        <taxon>Basidiomycota</taxon>
        <taxon>Agaricomycotina</taxon>
        <taxon>Agaricomycetes</taxon>
        <taxon>Agaricomycetidae</taxon>
        <taxon>Boletales</taxon>
        <taxon>Paxilineae</taxon>
        <taxon>Paxillaceae</taxon>
        <taxon>Paxillus</taxon>
    </lineage>
</organism>
<dbReference type="AlphaFoldDB" id="A0A0D0DEG2"/>
<evidence type="ECO:0000313" key="3">
    <source>
        <dbReference type="Proteomes" id="UP000054538"/>
    </source>
</evidence>
<name>A0A0D0DEG2_9AGAM</name>
<evidence type="ECO:0000313" key="2">
    <source>
        <dbReference type="EMBL" id="KIK95877.1"/>
    </source>
</evidence>
<feature type="compositionally biased region" description="Acidic residues" evidence="1">
    <location>
        <begin position="1"/>
        <end position="11"/>
    </location>
</feature>
<gene>
    <name evidence="2" type="ORF">PAXRUDRAFT_139732</name>
</gene>
<protein>
    <submittedName>
        <fullName evidence="2">Uncharacterized protein</fullName>
    </submittedName>
</protein>
<proteinExistence type="predicted"/>
<accession>A0A0D0DEG2</accession>
<dbReference type="InParanoid" id="A0A0D0DEG2"/>